<sequence length="165" mass="17699">MLYARDIALLATPIGTIRIEGDDAVVHRIVIDPGLATPQSATAAAVGRAAEQIVAWFDGTLAHFDLTLAMPGTPRGAELRDGLVQVGYGHTVTYGVLAQRLNSSARAIGQLCARNPFPIVVPCHRVLASGLRDNYSAGEGLITKRWLLDHEARHGGRHDGHDRHS</sequence>
<dbReference type="AlphaFoldDB" id="A0A285QJW8"/>
<keyword evidence="9" id="KW-1185">Reference proteome</keyword>
<dbReference type="SUPFAM" id="SSF46767">
    <property type="entry name" value="Methylated DNA-protein cysteine methyltransferase, C-terminal domain"/>
    <property type="match status" value="1"/>
</dbReference>
<evidence type="ECO:0000256" key="1">
    <source>
        <dbReference type="ARBA" id="ARBA00001286"/>
    </source>
</evidence>
<dbReference type="PANTHER" id="PTHR10815:SF13">
    <property type="entry name" value="METHYLATED-DNA--PROTEIN-CYSTEINE METHYLTRANSFERASE"/>
    <property type="match status" value="1"/>
</dbReference>
<evidence type="ECO:0000256" key="3">
    <source>
        <dbReference type="ARBA" id="ARBA00022679"/>
    </source>
</evidence>
<keyword evidence="4" id="KW-0227">DNA damage</keyword>
<feature type="domain" description="Methylated-DNA-[protein]-cysteine S-methyltransferase DNA binding" evidence="7">
    <location>
        <begin position="83"/>
        <end position="152"/>
    </location>
</feature>
<accession>A0A285QJW8</accession>
<dbReference type="GO" id="GO:0032259">
    <property type="term" value="P:methylation"/>
    <property type="evidence" value="ECO:0007669"/>
    <property type="project" value="UniProtKB-KW"/>
</dbReference>
<dbReference type="InterPro" id="IPR036388">
    <property type="entry name" value="WH-like_DNA-bd_sf"/>
</dbReference>
<dbReference type="InterPro" id="IPR036631">
    <property type="entry name" value="MGMT_N_sf"/>
</dbReference>
<gene>
    <name evidence="8" type="ORF">SAMN06297144_1061</name>
</gene>
<name>A0A285QJW8_9SPHN</name>
<dbReference type="GO" id="GO:0006281">
    <property type="term" value="P:DNA repair"/>
    <property type="evidence" value="ECO:0007669"/>
    <property type="project" value="UniProtKB-KW"/>
</dbReference>
<dbReference type="SUPFAM" id="SSF53155">
    <property type="entry name" value="Methylated DNA-protein cysteine methyltransferase domain"/>
    <property type="match status" value="1"/>
</dbReference>
<evidence type="ECO:0000313" key="9">
    <source>
        <dbReference type="Proteomes" id="UP000219494"/>
    </source>
</evidence>
<dbReference type="GO" id="GO:0003908">
    <property type="term" value="F:methylated-DNA-[protein]-cysteine S-methyltransferase activity"/>
    <property type="evidence" value="ECO:0007669"/>
    <property type="project" value="UniProtKB-EC"/>
</dbReference>
<evidence type="ECO:0000256" key="5">
    <source>
        <dbReference type="ARBA" id="ARBA00023204"/>
    </source>
</evidence>
<evidence type="ECO:0000256" key="4">
    <source>
        <dbReference type="ARBA" id="ARBA00022763"/>
    </source>
</evidence>
<dbReference type="InterPro" id="IPR014048">
    <property type="entry name" value="MethylDNA_cys_MeTrfase_DNA-bd"/>
</dbReference>
<dbReference type="Pfam" id="PF01035">
    <property type="entry name" value="DNA_binding_1"/>
    <property type="match status" value="1"/>
</dbReference>
<keyword evidence="5" id="KW-0234">DNA repair</keyword>
<protein>
    <submittedName>
        <fullName evidence="8">Methylated-DNA-[protein]-cysteine S-methyltransferase</fullName>
    </submittedName>
</protein>
<evidence type="ECO:0000259" key="7">
    <source>
        <dbReference type="Pfam" id="PF01035"/>
    </source>
</evidence>
<keyword evidence="2 8" id="KW-0489">Methyltransferase</keyword>
<dbReference type="OrthoDB" id="9802228at2"/>
<dbReference type="PANTHER" id="PTHR10815">
    <property type="entry name" value="METHYLATED-DNA--PROTEIN-CYSTEINE METHYLTRANSFERASE"/>
    <property type="match status" value="1"/>
</dbReference>
<keyword evidence="3 8" id="KW-0808">Transferase</keyword>
<evidence type="ECO:0000256" key="2">
    <source>
        <dbReference type="ARBA" id="ARBA00022603"/>
    </source>
</evidence>
<comment type="catalytic activity">
    <reaction evidence="1">
        <text>a 4-O-methyl-thymidine in DNA + L-cysteinyl-[protein] = a thymidine in DNA + S-methyl-L-cysteinyl-[protein]</text>
        <dbReference type="Rhea" id="RHEA:53428"/>
        <dbReference type="Rhea" id="RHEA-COMP:10131"/>
        <dbReference type="Rhea" id="RHEA-COMP:10132"/>
        <dbReference type="Rhea" id="RHEA-COMP:13555"/>
        <dbReference type="Rhea" id="RHEA-COMP:13556"/>
        <dbReference type="ChEBI" id="CHEBI:29950"/>
        <dbReference type="ChEBI" id="CHEBI:82612"/>
        <dbReference type="ChEBI" id="CHEBI:137386"/>
        <dbReference type="ChEBI" id="CHEBI:137387"/>
        <dbReference type="EC" id="2.1.1.63"/>
    </reaction>
</comment>
<dbReference type="EMBL" id="OBMI01000001">
    <property type="protein sequence ID" value="SOB80437.1"/>
    <property type="molecule type" value="Genomic_DNA"/>
</dbReference>
<comment type="catalytic activity">
    <reaction evidence="6">
        <text>a 6-O-methyl-2'-deoxyguanosine in DNA + L-cysteinyl-[protein] = S-methyl-L-cysteinyl-[protein] + a 2'-deoxyguanosine in DNA</text>
        <dbReference type="Rhea" id="RHEA:24000"/>
        <dbReference type="Rhea" id="RHEA-COMP:10131"/>
        <dbReference type="Rhea" id="RHEA-COMP:10132"/>
        <dbReference type="Rhea" id="RHEA-COMP:11367"/>
        <dbReference type="Rhea" id="RHEA-COMP:11368"/>
        <dbReference type="ChEBI" id="CHEBI:29950"/>
        <dbReference type="ChEBI" id="CHEBI:82612"/>
        <dbReference type="ChEBI" id="CHEBI:85445"/>
        <dbReference type="ChEBI" id="CHEBI:85448"/>
        <dbReference type="EC" id="2.1.1.63"/>
    </reaction>
</comment>
<dbReference type="CDD" id="cd06445">
    <property type="entry name" value="ATase"/>
    <property type="match status" value="1"/>
</dbReference>
<dbReference type="InterPro" id="IPR036217">
    <property type="entry name" value="MethylDNA_cys_MeTrfase_DNAb"/>
</dbReference>
<dbReference type="Proteomes" id="UP000219494">
    <property type="component" value="Unassembled WGS sequence"/>
</dbReference>
<evidence type="ECO:0000313" key="8">
    <source>
        <dbReference type="EMBL" id="SOB80437.1"/>
    </source>
</evidence>
<dbReference type="RefSeq" id="WP_097062876.1">
    <property type="nucleotide sequence ID" value="NZ_OBMI01000001.1"/>
</dbReference>
<dbReference type="Gene3D" id="1.10.10.10">
    <property type="entry name" value="Winged helix-like DNA-binding domain superfamily/Winged helix DNA-binding domain"/>
    <property type="match status" value="1"/>
</dbReference>
<dbReference type="PROSITE" id="PS00374">
    <property type="entry name" value="MGMT"/>
    <property type="match status" value="1"/>
</dbReference>
<dbReference type="NCBIfam" id="TIGR00589">
    <property type="entry name" value="ogt"/>
    <property type="match status" value="1"/>
</dbReference>
<evidence type="ECO:0000256" key="6">
    <source>
        <dbReference type="ARBA" id="ARBA00049348"/>
    </source>
</evidence>
<reference evidence="8 9" key="1">
    <citation type="submission" date="2017-07" db="EMBL/GenBank/DDBJ databases">
        <authorList>
            <person name="Sun Z.S."/>
            <person name="Albrecht U."/>
            <person name="Echele G."/>
            <person name="Lee C.C."/>
        </authorList>
    </citation>
    <scope>NUCLEOTIDE SEQUENCE [LARGE SCALE GENOMIC DNA]</scope>
    <source>
        <strain evidence="8 9">CGMCC 1.12672</strain>
    </source>
</reference>
<organism evidence="8 9">
    <name type="scientific">Sphingomonas guangdongensis</name>
    <dbReference type="NCBI Taxonomy" id="1141890"/>
    <lineage>
        <taxon>Bacteria</taxon>
        <taxon>Pseudomonadati</taxon>
        <taxon>Pseudomonadota</taxon>
        <taxon>Alphaproteobacteria</taxon>
        <taxon>Sphingomonadales</taxon>
        <taxon>Sphingomonadaceae</taxon>
        <taxon>Sphingomonas</taxon>
    </lineage>
</organism>
<dbReference type="InterPro" id="IPR001497">
    <property type="entry name" value="MethylDNA_cys_MeTrfase_AS"/>
</dbReference>
<proteinExistence type="predicted"/>